<organism evidence="9 10">
    <name type="scientific">Tigriopus californicus</name>
    <name type="common">Marine copepod</name>
    <dbReference type="NCBI Taxonomy" id="6832"/>
    <lineage>
        <taxon>Eukaryota</taxon>
        <taxon>Metazoa</taxon>
        <taxon>Ecdysozoa</taxon>
        <taxon>Arthropoda</taxon>
        <taxon>Crustacea</taxon>
        <taxon>Multicrustacea</taxon>
        <taxon>Hexanauplia</taxon>
        <taxon>Copepoda</taxon>
        <taxon>Harpacticoida</taxon>
        <taxon>Harpacticidae</taxon>
        <taxon>Tigriopus</taxon>
    </lineage>
</organism>
<feature type="domain" description="Bromodomain associated" evidence="8">
    <location>
        <begin position="22"/>
        <end position="96"/>
    </location>
</feature>
<dbReference type="STRING" id="6832.A0A553N6R4"/>
<dbReference type="PANTHER" id="PTHR46469:SF1">
    <property type="entry name" value="TRANSCRIPTION INITIATION FACTOR TFIID SUBUNIT 8"/>
    <property type="match status" value="1"/>
</dbReference>
<dbReference type="GO" id="GO:0005669">
    <property type="term" value="C:transcription factor TFIID complex"/>
    <property type="evidence" value="ECO:0007669"/>
    <property type="project" value="InterPro"/>
</dbReference>
<dbReference type="InterPro" id="IPR009072">
    <property type="entry name" value="Histone-fold"/>
</dbReference>
<feature type="region of interest" description="Disordered" evidence="7">
    <location>
        <begin position="110"/>
        <end position="145"/>
    </location>
</feature>
<dbReference type="EMBL" id="VCGU01000459">
    <property type="protein sequence ID" value="TRY61135.1"/>
    <property type="molecule type" value="Genomic_DNA"/>
</dbReference>
<evidence type="ECO:0000256" key="3">
    <source>
        <dbReference type="ARBA" id="ARBA00017307"/>
    </source>
</evidence>
<keyword evidence="10" id="KW-1185">Reference proteome</keyword>
<keyword evidence="6" id="KW-0539">Nucleus</keyword>
<dbReference type="InterPro" id="IPR019473">
    <property type="entry name" value="TFIID_su8_C"/>
</dbReference>
<name>A0A553N6R4_TIGCA</name>
<comment type="similarity">
    <text evidence="2">Belongs to the TAF8 family.</text>
</comment>
<dbReference type="SMART" id="SM00576">
    <property type="entry name" value="BTP"/>
    <property type="match status" value="1"/>
</dbReference>
<feature type="compositionally biased region" description="Acidic residues" evidence="7">
    <location>
        <begin position="254"/>
        <end position="264"/>
    </location>
</feature>
<evidence type="ECO:0000256" key="1">
    <source>
        <dbReference type="ARBA" id="ARBA00004123"/>
    </source>
</evidence>
<reference evidence="9 10" key="1">
    <citation type="journal article" date="2018" name="Nat. Ecol. Evol.">
        <title>Genomic signatures of mitonuclear coevolution across populations of Tigriopus californicus.</title>
        <authorList>
            <person name="Barreto F.S."/>
            <person name="Watson E.T."/>
            <person name="Lima T.G."/>
            <person name="Willett C.S."/>
            <person name="Edmands S."/>
            <person name="Li W."/>
            <person name="Burton R.S."/>
        </authorList>
    </citation>
    <scope>NUCLEOTIDE SEQUENCE [LARGE SCALE GENOMIC DNA]</scope>
    <source>
        <strain evidence="9 10">San Diego</strain>
    </source>
</reference>
<comment type="caution">
    <text evidence="9">The sequence shown here is derived from an EMBL/GenBank/DDBJ whole genome shotgun (WGS) entry which is preliminary data.</text>
</comment>
<evidence type="ECO:0000256" key="5">
    <source>
        <dbReference type="ARBA" id="ARBA00023163"/>
    </source>
</evidence>
<comment type="subcellular location">
    <subcellularLocation>
        <location evidence="1">Nucleus</location>
    </subcellularLocation>
</comment>
<dbReference type="OrthoDB" id="2193813at2759"/>
<gene>
    <name evidence="9" type="ORF">TCAL_14940</name>
</gene>
<dbReference type="Pfam" id="PF07524">
    <property type="entry name" value="Bromo_TP"/>
    <property type="match status" value="1"/>
</dbReference>
<dbReference type="GO" id="GO:0006367">
    <property type="term" value="P:transcription initiation at RNA polymerase II promoter"/>
    <property type="evidence" value="ECO:0007669"/>
    <property type="project" value="TreeGrafter"/>
</dbReference>
<dbReference type="Pfam" id="PF10406">
    <property type="entry name" value="TAF8_C"/>
    <property type="match status" value="1"/>
</dbReference>
<feature type="region of interest" description="Disordered" evidence="7">
    <location>
        <begin position="239"/>
        <end position="339"/>
    </location>
</feature>
<dbReference type="CDD" id="cd08049">
    <property type="entry name" value="TAF8"/>
    <property type="match status" value="1"/>
</dbReference>
<dbReference type="OMA" id="SAHNYCE"/>
<dbReference type="InterPro" id="IPR006565">
    <property type="entry name" value="BTP"/>
</dbReference>
<dbReference type="CDD" id="cd22918">
    <property type="entry name" value="HFD_TAF8"/>
    <property type="match status" value="1"/>
</dbReference>
<evidence type="ECO:0000256" key="6">
    <source>
        <dbReference type="ARBA" id="ARBA00023242"/>
    </source>
</evidence>
<protein>
    <recommendedName>
        <fullName evidence="3">Transcription initiation factor TFIID subunit 8</fullName>
    </recommendedName>
</protein>
<evidence type="ECO:0000256" key="2">
    <source>
        <dbReference type="ARBA" id="ARBA00008767"/>
    </source>
</evidence>
<evidence type="ECO:0000256" key="4">
    <source>
        <dbReference type="ARBA" id="ARBA00023015"/>
    </source>
</evidence>
<dbReference type="GO" id="GO:0046982">
    <property type="term" value="F:protein heterodimerization activity"/>
    <property type="evidence" value="ECO:0007669"/>
    <property type="project" value="InterPro"/>
</dbReference>
<keyword evidence="4" id="KW-0805">Transcription regulation</keyword>
<evidence type="ECO:0000259" key="8">
    <source>
        <dbReference type="SMART" id="SM00576"/>
    </source>
</evidence>
<dbReference type="Gene3D" id="1.10.20.10">
    <property type="entry name" value="Histone, subunit A"/>
    <property type="match status" value="1"/>
</dbReference>
<dbReference type="InterPro" id="IPR037818">
    <property type="entry name" value="TAF8"/>
</dbReference>
<dbReference type="PANTHER" id="PTHR46469">
    <property type="entry name" value="TRANSCRIPTION INITIATION FACTOR TFIID SUBUNIT 8"/>
    <property type="match status" value="1"/>
</dbReference>
<sequence>MILSASGISNSSNSLPDPSVTEDSYRKCLKMGVANILSEVGFDSTTPLALETLCELFQSFLGELGRSSRAYTELACRAHPLHADVLLALIEMGVPTEGLSAYAFRPGRKSLANPQPAPPIKQTSILHTGDRPASSRSKARQAGGDFLPELPDSHAFVRTPTHKQPVTDYVGVREKAASQKRDVERALTRFIAKTGQTHSLFSTNDTNLFPLISPERLMPDQPLLPAYINALLFKDQVFEEDEREFQPKKKKEDDPLDDSDDDDPPPPVPTTEKMKSSDPIDSDSDEEVKVEPPPSAAVVPVQESPVKRNRREHDGVIENPFLKPVRMPRTTATPVKRAL</sequence>
<feature type="compositionally biased region" description="Basic and acidic residues" evidence="7">
    <location>
        <begin position="244"/>
        <end position="253"/>
    </location>
</feature>
<evidence type="ECO:0000256" key="7">
    <source>
        <dbReference type="SAM" id="MobiDB-lite"/>
    </source>
</evidence>
<proteinExistence type="inferred from homology"/>
<dbReference type="Proteomes" id="UP000318571">
    <property type="component" value="Chromosome 8"/>
</dbReference>
<keyword evidence="5" id="KW-0804">Transcription</keyword>
<accession>A0A553N6R4</accession>
<evidence type="ECO:0000313" key="10">
    <source>
        <dbReference type="Proteomes" id="UP000318571"/>
    </source>
</evidence>
<evidence type="ECO:0000313" key="9">
    <source>
        <dbReference type="EMBL" id="TRY61135.1"/>
    </source>
</evidence>
<dbReference type="AlphaFoldDB" id="A0A553N6R4"/>